<proteinExistence type="inferred from homology"/>
<gene>
    <name evidence="6 8" type="primary">rsmI</name>
    <name evidence="8" type="ORF">ACFFFR_06555</name>
</gene>
<comment type="function">
    <text evidence="6">Catalyzes the 2'-O-methylation of the ribose of cytidine 1402 (C1402) in 16S rRNA.</text>
</comment>
<dbReference type="SUPFAM" id="SSF53790">
    <property type="entry name" value="Tetrapyrrole methylase"/>
    <property type="match status" value="1"/>
</dbReference>
<dbReference type="EC" id="2.1.1.198" evidence="6"/>
<dbReference type="InterPro" id="IPR014777">
    <property type="entry name" value="4pyrrole_Mease_sub1"/>
</dbReference>
<dbReference type="GO" id="GO:0008168">
    <property type="term" value="F:methyltransferase activity"/>
    <property type="evidence" value="ECO:0007669"/>
    <property type="project" value="UniProtKB-KW"/>
</dbReference>
<dbReference type="InterPro" id="IPR035996">
    <property type="entry name" value="4pyrrol_Methylase_sf"/>
</dbReference>
<dbReference type="RefSeq" id="WP_377458908.1">
    <property type="nucleotide sequence ID" value="NZ_JBHLUB010000028.1"/>
</dbReference>
<dbReference type="CDD" id="cd11648">
    <property type="entry name" value="RsmI"/>
    <property type="match status" value="1"/>
</dbReference>
<comment type="catalytic activity">
    <reaction evidence="6">
        <text>cytidine(1402) in 16S rRNA + S-adenosyl-L-methionine = 2'-O-methylcytidine(1402) in 16S rRNA + S-adenosyl-L-homocysteine + H(+)</text>
        <dbReference type="Rhea" id="RHEA:42924"/>
        <dbReference type="Rhea" id="RHEA-COMP:10285"/>
        <dbReference type="Rhea" id="RHEA-COMP:10286"/>
        <dbReference type="ChEBI" id="CHEBI:15378"/>
        <dbReference type="ChEBI" id="CHEBI:57856"/>
        <dbReference type="ChEBI" id="CHEBI:59789"/>
        <dbReference type="ChEBI" id="CHEBI:74495"/>
        <dbReference type="ChEBI" id="CHEBI:82748"/>
        <dbReference type="EC" id="2.1.1.198"/>
    </reaction>
</comment>
<keyword evidence="9" id="KW-1185">Reference proteome</keyword>
<evidence type="ECO:0000259" key="7">
    <source>
        <dbReference type="Pfam" id="PF00590"/>
    </source>
</evidence>
<dbReference type="NCBIfam" id="TIGR00096">
    <property type="entry name" value="16S rRNA (cytidine(1402)-2'-O)-methyltransferase"/>
    <property type="match status" value="1"/>
</dbReference>
<evidence type="ECO:0000256" key="2">
    <source>
        <dbReference type="ARBA" id="ARBA00022552"/>
    </source>
</evidence>
<evidence type="ECO:0000256" key="1">
    <source>
        <dbReference type="ARBA" id="ARBA00022490"/>
    </source>
</evidence>
<evidence type="ECO:0000256" key="5">
    <source>
        <dbReference type="ARBA" id="ARBA00022691"/>
    </source>
</evidence>
<keyword evidence="3 6" id="KW-0489">Methyltransferase</keyword>
<keyword evidence="1 6" id="KW-0963">Cytoplasm</keyword>
<keyword evidence="2 6" id="KW-0698">rRNA processing</keyword>
<comment type="subcellular location">
    <subcellularLocation>
        <location evidence="6">Cytoplasm</location>
    </subcellularLocation>
</comment>
<dbReference type="Gene3D" id="3.40.1010.10">
    <property type="entry name" value="Cobalt-precorrin-4 Transmethylase, Domain 1"/>
    <property type="match status" value="1"/>
</dbReference>
<evidence type="ECO:0000313" key="9">
    <source>
        <dbReference type="Proteomes" id="UP001589862"/>
    </source>
</evidence>
<keyword evidence="4 6" id="KW-0808">Transferase</keyword>
<dbReference type="GO" id="GO:0032259">
    <property type="term" value="P:methylation"/>
    <property type="evidence" value="ECO:0007669"/>
    <property type="project" value="UniProtKB-KW"/>
</dbReference>
<evidence type="ECO:0000313" key="8">
    <source>
        <dbReference type="EMBL" id="MFC0582043.1"/>
    </source>
</evidence>
<reference evidence="8 9" key="1">
    <citation type="submission" date="2024-09" db="EMBL/GenBank/DDBJ databases">
        <authorList>
            <person name="Sun Q."/>
            <person name="Mori K."/>
        </authorList>
    </citation>
    <scope>NUCLEOTIDE SEQUENCE [LARGE SCALE GENOMIC DNA]</scope>
    <source>
        <strain evidence="8 9">NCAIM B.02604</strain>
    </source>
</reference>
<name>A0ABV6PAA4_9MICC</name>
<dbReference type="PANTHER" id="PTHR46111:SF1">
    <property type="entry name" value="RIBOSOMAL RNA SMALL SUBUNIT METHYLTRANSFERASE I"/>
    <property type="match status" value="1"/>
</dbReference>
<evidence type="ECO:0000256" key="6">
    <source>
        <dbReference type="HAMAP-Rule" id="MF_01877"/>
    </source>
</evidence>
<dbReference type="Gene3D" id="3.30.950.10">
    <property type="entry name" value="Methyltransferase, Cobalt-precorrin-4 Transmethylase, Domain 2"/>
    <property type="match status" value="1"/>
</dbReference>
<dbReference type="InterPro" id="IPR000878">
    <property type="entry name" value="4pyrrol_Mease"/>
</dbReference>
<evidence type="ECO:0000256" key="4">
    <source>
        <dbReference type="ARBA" id="ARBA00022679"/>
    </source>
</evidence>
<keyword evidence="5 6" id="KW-0949">S-adenosyl-L-methionine</keyword>
<dbReference type="Proteomes" id="UP001589862">
    <property type="component" value="Unassembled WGS sequence"/>
</dbReference>
<dbReference type="EMBL" id="JBHLUB010000028">
    <property type="protein sequence ID" value="MFC0582043.1"/>
    <property type="molecule type" value="Genomic_DNA"/>
</dbReference>
<dbReference type="InterPro" id="IPR014776">
    <property type="entry name" value="4pyrrole_Mease_sub2"/>
</dbReference>
<comment type="similarity">
    <text evidence="6">Belongs to the methyltransferase superfamily. RsmI family.</text>
</comment>
<dbReference type="InterPro" id="IPR008189">
    <property type="entry name" value="rRNA_ssu_MeTfrase_I"/>
</dbReference>
<sequence length="280" mass="29707">MSGTITLAATPIGNLSDISSRVLELLQHSPLIAAEDTRRTQQLLNALGVTAAGKLTAYHEHNEAAKTAELLAAVEAGTDLLVVTDAGMPAVSDPGYRLVQAAIAADIPVTCAPGPSAPLVALTLSGLPTDRFCFEGFLPRKAGARAQRLQELADEQRTQVFFEAPHRLSAFLEAVSEAFGSDRQAAVCRELTKKFEQIRRGTLAELIAEQETDPARGEIVIVVAGAEPQTVDLDTLAAQAVEQHRGGERLKTAAAALAKAHGHSTRQIYQTALDLMAEQS</sequence>
<organism evidence="8 9">
    <name type="scientific">Micrococcoides hystricis</name>
    <dbReference type="NCBI Taxonomy" id="1572761"/>
    <lineage>
        <taxon>Bacteria</taxon>
        <taxon>Bacillati</taxon>
        <taxon>Actinomycetota</taxon>
        <taxon>Actinomycetes</taxon>
        <taxon>Micrococcales</taxon>
        <taxon>Micrococcaceae</taxon>
        <taxon>Micrococcoides</taxon>
    </lineage>
</organism>
<dbReference type="PIRSF" id="PIRSF005917">
    <property type="entry name" value="MTase_YraL"/>
    <property type="match status" value="1"/>
</dbReference>
<dbReference type="HAMAP" id="MF_01877">
    <property type="entry name" value="16SrRNA_methyltr_I"/>
    <property type="match status" value="1"/>
</dbReference>
<feature type="domain" description="Tetrapyrrole methylase" evidence="7">
    <location>
        <begin position="5"/>
        <end position="206"/>
    </location>
</feature>
<comment type="caution">
    <text evidence="8">The sequence shown here is derived from an EMBL/GenBank/DDBJ whole genome shotgun (WGS) entry which is preliminary data.</text>
</comment>
<accession>A0ABV6PAA4</accession>
<dbReference type="PANTHER" id="PTHR46111">
    <property type="entry name" value="RIBOSOMAL RNA SMALL SUBUNIT METHYLTRANSFERASE I"/>
    <property type="match status" value="1"/>
</dbReference>
<protein>
    <recommendedName>
        <fullName evidence="6">Ribosomal RNA small subunit methyltransferase I</fullName>
        <ecNumber evidence="6">2.1.1.198</ecNumber>
    </recommendedName>
    <alternativeName>
        <fullName evidence="6">16S rRNA 2'-O-ribose C1402 methyltransferase</fullName>
    </alternativeName>
    <alternativeName>
        <fullName evidence="6">rRNA (cytidine-2'-O-)-methyltransferase RsmI</fullName>
    </alternativeName>
</protein>
<dbReference type="Pfam" id="PF00590">
    <property type="entry name" value="TP_methylase"/>
    <property type="match status" value="1"/>
</dbReference>
<evidence type="ECO:0000256" key="3">
    <source>
        <dbReference type="ARBA" id="ARBA00022603"/>
    </source>
</evidence>